<name>F4SDF9_MELLP</name>
<gene>
    <name evidence="1" type="ORF">MELLADRAFT_70069</name>
</gene>
<evidence type="ECO:0000313" key="2">
    <source>
        <dbReference type="Proteomes" id="UP000001072"/>
    </source>
</evidence>
<sequence length="420" mass="47226">MSLIPFTSPPTPRNGQLPVEVVELILQELMAQNRVIAADPTNCANTSSLHHVDVTRLLQLRLIGKSWDNAILPIIFRGLRLTRNKMTSSLVRIWTASYLTPGFPHLNRLYLDGLRHLMPNSELILNKTSHSPTLNHTFSILPHNAASIINLCRSTITHLKLRFVDCVGFTPELLNPIISSPSLHTLNISGSRSSETTHDFNSTKSLLEAIPGLQSLSLNFSCRSMNIAHTSLSNLEHLWFSCDPNNLHTATNICCSVARRITCLELFPQANPNPAASIPLGLKDTLEVLFVVSIPDCVPRITRRTSFSKLWVLRSEYCKTNSLYLNVKWLKWPLLQLIEVLVTSYWHGNAYWRNILTHIDIATITIPSKLQHIVFTTPQGPELSDPELVEAFQKIGLKCHFVFPLTRGEIMTLADLLQSE</sequence>
<protein>
    <recommendedName>
        <fullName evidence="3">F-box domain-containing protein</fullName>
    </recommendedName>
</protein>
<proteinExistence type="predicted"/>
<accession>F4SDF9</accession>
<dbReference type="AlphaFoldDB" id="F4SDF9"/>
<keyword evidence="2" id="KW-1185">Reference proteome</keyword>
<dbReference type="GeneID" id="18931411"/>
<dbReference type="Proteomes" id="UP000001072">
    <property type="component" value="Unassembled WGS sequence"/>
</dbReference>
<dbReference type="InParanoid" id="F4SDF9"/>
<evidence type="ECO:0008006" key="3">
    <source>
        <dbReference type="Google" id="ProtNLM"/>
    </source>
</evidence>
<dbReference type="HOGENOM" id="CLU_032925_2_0_1"/>
<reference evidence="2" key="1">
    <citation type="journal article" date="2011" name="Proc. Natl. Acad. Sci. U.S.A.">
        <title>Obligate biotrophy features unraveled by the genomic analysis of rust fungi.</title>
        <authorList>
            <person name="Duplessis S."/>
            <person name="Cuomo C.A."/>
            <person name="Lin Y.-C."/>
            <person name="Aerts A."/>
            <person name="Tisserant E."/>
            <person name="Veneault-Fourrey C."/>
            <person name="Joly D.L."/>
            <person name="Hacquard S."/>
            <person name="Amselem J."/>
            <person name="Cantarel B.L."/>
            <person name="Chiu R."/>
            <person name="Coutinho P.M."/>
            <person name="Feau N."/>
            <person name="Field M."/>
            <person name="Frey P."/>
            <person name="Gelhaye E."/>
            <person name="Goldberg J."/>
            <person name="Grabherr M.G."/>
            <person name="Kodira C.D."/>
            <person name="Kohler A."/>
            <person name="Kuees U."/>
            <person name="Lindquist E.A."/>
            <person name="Lucas S.M."/>
            <person name="Mago R."/>
            <person name="Mauceli E."/>
            <person name="Morin E."/>
            <person name="Murat C."/>
            <person name="Pangilinan J.L."/>
            <person name="Park R."/>
            <person name="Pearson M."/>
            <person name="Quesneville H."/>
            <person name="Rouhier N."/>
            <person name="Sakthikumar S."/>
            <person name="Salamov A.A."/>
            <person name="Schmutz J."/>
            <person name="Selles B."/>
            <person name="Shapiro H."/>
            <person name="Tanguay P."/>
            <person name="Tuskan G.A."/>
            <person name="Henrissat B."/>
            <person name="Van de Peer Y."/>
            <person name="Rouze P."/>
            <person name="Ellis J.G."/>
            <person name="Dodds P.N."/>
            <person name="Schein J.E."/>
            <person name="Zhong S."/>
            <person name="Hamelin R.C."/>
            <person name="Grigoriev I.V."/>
            <person name="Szabo L.J."/>
            <person name="Martin F."/>
        </authorList>
    </citation>
    <scope>NUCLEOTIDE SEQUENCE [LARGE SCALE GENOMIC DNA]</scope>
    <source>
        <strain evidence="2">98AG31 / pathotype 3-4-7</strain>
    </source>
</reference>
<dbReference type="EMBL" id="GL883253">
    <property type="protein sequence ID" value="EGF97318.1"/>
    <property type="molecule type" value="Genomic_DNA"/>
</dbReference>
<evidence type="ECO:0000313" key="1">
    <source>
        <dbReference type="EMBL" id="EGF97318.1"/>
    </source>
</evidence>
<dbReference type="VEuPathDB" id="FungiDB:MELLADRAFT_70069"/>
<dbReference type="RefSeq" id="XP_007419413.1">
    <property type="nucleotide sequence ID" value="XM_007419351.1"/>
</dbReference>
<organism evidence="2">
    <name type="scientific">Melampsora larici-populina (strain 98AG31 / pathotype 3-4-7)</name>
    <name type="common">Poplar leaf rust fungus</name>
    <dbReference type="NCBI Taxonomy" id="747676"/>
    <lineage>
        <taxon>Eukaryota</taxon>
        <taxon>Fungi</taxon>
        <taxon>Dikarya</taxon>
        <taxon>Basidiomycota</taxon>
        <taxon>Pucciniomycotina</taxon>
        <taxon>Pucciniomycetes</taxon>
        <taxon>Pucciniales</taxon>
        <taxon>Melampsoraceae</taxon>
        <taxon>Melampsora</taxon>
    </lineage>
</organism>
<dbReference type="KEGG" id="mlr:MELLADRAFT_70069"/>